<name>A0A8S0VY43_9FIRM</name>
<feature type="transmembrane region" description="Helical" evidence="1">
    <location>
        <begin position="7"/>
        <end position="27"/>
    </location>
</feature>
<gene>
    <name evidence="3" type="ORF">DEACI_1732</name>
    <name evidence="2" type="ORF">DEACI_3262</name>
</gene>
<dbReference type="Gene3D" id="3.90.1720.10">
    <property type="entry name" value="endopeptidase domain like (from Nostoc punctiforme)"/>
    <property type="match status" value="1"/>
</dbReference>
<reference evidence="3" key="1">
    <citation type="submission" date="2014-11" db="EMBL/GenBank/DDBJ databases">
        <authorList>
            <person name="Hornung B.V."/>
        </authorList>
    </citation>
    <scope>NUCLEOTIDE SEQUENCE</scope>
    <source>
        <strain evidence="3">INE</strain>
    </source>
</reference>
<evidence type="ECO:0000313" key="4">
    <source>
        <dbReference type="Proteomes" id="UP001071230"/>
    </source>
</evidence>
<reference evidence="2" key="2">
    <citation type="submission" date="2020-01" db="EMBL/GenBank/DDBJ databases">
        <authorList>
            <person name="Hornung B."/>
        </authorList>
    </citation>
    <scope>NUCLEOTIDE SEQUENCE</scope>
    <source>
        <strain evidence="2">PacBioINE</strain>
    </source>
</reference>
<dbReference type="Pfam" id="PF06940">
    <property type="entry name" value="DUF1287"/>
    <property type="match status" value="1"/>
</dbReference>
<dbReference type="EMBL" id="CDGJ01000048">
    <property type="protein sequence ID" value="CEJ07271.1"/>
    <property type="molecule type" value="Genomic_DNA"/>
</dbReference>
<dbReference type="Proteomes" id="UP000836597">
    <property type="component" value="Chromosome"/>
</dbReference>
<evidence type="ECO:0000313" key="2">
    <source>
        <dbReference type="EMBL" id="CAA7602583.1"/>
    </source>
</evidence>
<evidence type="ECO:0000256" key="1">
    <source>
        <dbReference type="SAM" id="Phobius"/>
    </source>
</evidence>
<accession>A0A8S0VY43</accession>
<proteinExistence type="predicted"/>
<keyword evidence="1" id="KW-0472">Membrane</keyword>
<dbReference type="AlphaFoldDB" id="A0A8S0VY43"/>
<sequence>MFCVFRGLKWLVILVILLPIAGFYVWFFHTFHPARLGVITSATGLSQEEKVVQAAKSLQGILYDYSGGRLLRFGLLVCTDVPRLSYQAAGIDIGSLMAADYKRHPDHYSAFPGNNPSTSYFDRRVENQKVFFSDTGRLIRNCTAPEPGDSVFYGSSHVTMVLAVYPDHTYDEIETAPGTCLATVHYHKKWTPRDVGRFKRLTQLRPGGKGLLNG</sequence>
<dbReference type="Proteomes" id="UP001071230">
    <property type="component" value="Unassembled WGS sequence"/>
</dbReference>
<dbReference type="EMBL" id="LR746496">
    <property type="protein sequence ID" value="CAA7602583.1"/>
    <property type="molecule type" value="Genomic_DNA"/>
</dbReference>
<keyword evidence="4" id="KW-1185">Reference proteome</keyword>
<keyword evidence="1" id="KW-0812">Transmembrane</keyword>
<dbReference type="RefSeq" id="WP_240985928.1">
    <property type="nucleotide sequence ID" value="NZ_CDGJ01000048.1"/>
</dbReference>
<evidence type="ECO:0000313" key="3">
    <source>
        <dbReference type="EMBL" id="CEJ07271.1"/>
    </source>
</evidence>
<organism evidence="2">
    <name type="scientific">Acididesulfobacillus acetoxydans</name>
    <dbReference type="NCBI Taxonomy" id="1561005"/>
    <lineage>
        <taxon>Bacteria</taxon>
        <taxon>Bacillati</taxon>
        <taxon>Bacillota</taxon>
        <taxon>Clostridia</taxon>
        <taxon>Eubacteriales</taxon>
        <taxon>Peptococcaceae</taxon>
        <taxon>Acididesulfobacillus</taxon>
    </lineage>
</organism>
<dbReference type="InterPro" id="IPR009706">
    <property type="entry name" value="DUF1287"/>
</dbReference>
<protein>
    <submittedName>
        <fullName evidence="2">Yijf periplasmic ecs4873 cc1379 signal domain pm0035</fullName>
    </submittedName>
</protein>
<dbReference type="KEGG" id="aacx:DEACI_3262"/>
<keyword evidence="1" id="KW-1133">Transmembrane helix</keyword>